<evidence type="ECO:0008006" key="3">
    <source>
        <dbReference type="Google" id="ProtNLM"/>
    </source>
</evidence>
<evidence type="ECO:0000313" key="1">
    <source>
        <dbReference type="EMBL" id="SMQ71264.1"/>
    </source>
</evidence>
<accession>A0ABY1RGH0</accession>
<dbReference type="Proteomes" id="UP000194464">
    <property type="component" value="Unassembled WGS sequence"/>
</dbReference>
<organism evidence="1 2">
    <name type="scientific">Plantibacter elymi</name>
    <name type="common">nom. nud.</name>
    <dbReference type="NCBI Taxonomy" id="199708"/>
    <lineage>
        <taxon>Bacteria</taxon>
        <taxon>Bacillati</taxon>
        <taxon>Actinomycetota</taxon>
        <taxon>Actinomycetes</taxon>
        <taxon>Micrococcales</taxon>
        <taxon>Microbacteriaceae</taxon>
        <taxon>Plantibacter</taxon>
    </lineage>
</organism>
<name>A0ABY1RGH0_9MICO</name>
<evidence type="ECO:0000313" key="2">
    <source>
        <dbReference type="Proteomes" id="UP000194464"/>
    </source>
</evidence>
<keyword evidence="2" id="KW-1185">Reference proteome</keyword>
<comment type="caution">
    <text evidence="1">The sequence shown here is derived from an EMBL/GenBank/DDBJ whole genome shotgun (WGS) entry which is preliminary data.</text>
</comment>
<proteinExistence type="predicted"/>
<gene>
    <name evidence="1" type="ORF">SAMN06295909_2515</name>
</gene>
<dbReference type="EMBL" id="FXWJ01000003">
    <property type="protein sequence ID" value="SMQ71264.1"/>
    <property type="molecule type" value="Genomic_DNA"/>
</dbReference>
<sequence length="52" mass="5845">MTEIDPTRQTSSWRARTPIGTVLQYIEYYNAADTAGMKSLMSPDFTRIGSSQ</sequence>
<reference evidence="1 2" key="1">
    <citation type="submission" date="2017-04" db="EMBL/GenBank/DDBJ databases">
        <authorList>
            <person name="Varghese N."/>
            <person name="Submissions S."/>
        </authorList>
    </citation>
    <scope>NUCLEOTIDE SEQUENCE [LARGE SCALE GENOMIC DNA]</scope>
    <source>
        <strain evidence="1 2">VKM Ac-1784</strain>
    </source>
</reference>
<protein>
    <recommendedName>
        <fullName evidence="3">SnoaL-like domain-containing protein</fullName>
    </recommendedName>
</protein>
<dbReference type="RefSeq" id="WP_165767048.1">
    <property type="nucleotide sequence ID" value="NZ_FXWJ01000003.1"/>
</dbReference>